<gene>
    <name evidence="4" type="primary">sseB</name>
    <name evidence="4" type="ORF">Mrose_03056</name>
</gene>
<keyword evidence="1 4" id="KW-0808">Transferase</keyword>
<dbReference type="RefSeq" id="WP_119279763.1">
    <property type="nucleotide sequence ID" value="NZ_QWLA01000078.1"/>
</dbReference>
<dbReference type="PROSITE" id="PS00380">
    <property type="entry name" value="RHODANESE_1"/>
    <property type="match status" value="1"/>
</dbReference>
<dbReference type="CDD" id="cd01449">
    <property type="entry name" value="TST_Repeat_2"/>
    <property type="match status" value="1"/>
</dbReference>
<dbReference type="Gene3D" id="3.40.250.10">
    <property type="entry name" value="Rhodanese-like domain"/>
    <property type="match status" value="2"/>
</dbReference>
<name>A0A399EGX3_9DEIN</name>
<dbReference type="AlphaFoldDB" id="A0A399EGX3"/>
<feature type="domain" description="Rhodanese" evidence="3">
    <location>
        <begin position="163"/>
        <end position="272"/>
    </location>
</feature>
<dbReference type="PROSITE" id="PS50206">
    <property type="entry name" value="RHODANESE_3"/>
    <property type="match status" value="2"/>
</dbReference>
<reference evidence="4 5" key="1">
    <citation type="submission" date="2018-08" db="EMBL/GenBank/DDBJ databases">
        <title>Meiothermus roseus NBRC 110900 genome sequencing project.</title>
        <authorList>
            <person name="Da Costa M.S."/>
            <person name="Albuquerque L."/>
            <person name="Raposo P."/>
            <person name="Froufe H.J.C."/>
            <person name="Barroso C.S."/>
            <person name="Egas C."/>
        </authorList>
    </citation>
    <scope>NUCLEOTIDE SEQUENCE [LARGE SCALE GENOMIC DNA]</scope>
    <source>
        <strain evidence="4 5">NBRC 110900</strain>
    </source>
</reference>
<dbReference type="CDD" id="cd01448">
    <property type="entry name" value="TST_Repeat_1"/>
    <property type="match status" value="1"/>
</dbReference>
<dbReference type="InterPro" id="IPR045078">
    <property type="entry name" value="TST/MPST-like"/>
</dbReference>
<dbReference type="Proteomes" id="UP000265341">
    <property type="component" value="Unassembled WGS sequence"/>
</dbReference>
<dbReference type="PANTHER" id="PTHR11364">
    <property type="entry name" value="THIOSULFATE SULFERTANSFERASE"/>
    <property type="match status" value="1"/>
</dbReference>
<dbReference type="EC" id="2.8.1.1" evidence="4"/>
<dbReference type="GO" id="GO:0004792">
    <property type="term" value="F:thiosulfate-cyanide sulfurtransferase activity"/>
    <property type="evidence" value="ECO:0007669"/>
    <property type="project" value="UniProtKB-EC"/>
</dbReference>
<evidence type="ECO:0000256" key="1">
    <source>
        <dbReference type="ARBA" id="ARBA00022679"/>
    </source>
</evidence>
<dbReference type="InterPro" id="IPR001307">
    <property type="entry name" value="Thiosulphate_STrfase_CS"/>
</dbReference>
<sequence length="277" mass="30121">MQPLVSAGWLLEHLNDPDLRIADVRFSLADPLAGRMAYLEAHIPGALYLDLETDLSGPVREDRKGGRHPLPDPQVLAATLSEAGIGDEHLVVAYDENGMFAPRLWWLLRWLGHERVAVLDGGIKAFVEVGGTLTAERPRHPRATLTPRPRMDWVKSAEEVAARGPGTVLIDSRAPERYRGELEPIDPVAGHIPGAINRNWADNLGPDGKFISPQAIRERFAEALDRELILYCGSGVSAAANLLALEVAGIKGAKLYAGSWSDWVSDPSRPVATGEEA</sequence>
<dbReference type="PANTHER" id="PTHR11364:SF27">
    <property type="entry name" value="SULFURTRANSFERASE"/>
    <property type="match status" value="1"/>
</dbReference>
<feature type="domain" description="Rhodanese" evidence="3">
    <location>
        <begin position="15"/>
        <end position="135"/>
    </location>
</feature>
<keyword evidence="2" id="KW-0677">Repeat</keyword>
<dbReference type="InterPro" id="IPR001763">
    <property type="entry name" value="Rhodanese-like_dom"/>
</dbReference>
<evidence type="ECO:0000256" key="2">
    <source>
        <dbReference type="ARBA" id="ARBA00022737"/>
    </source>
</evidence>
<dbReference type="SMART" id="SM00450">
    <property type="entry name" value="RHOD"/>
    <property type="match status" value="2"/>
</dbReference>
<dbReference type="EMBL" id="QWLA01000078">
    <property type="protein sequence ID" value="RIH83385.1"/>
    <property type="molecule type" value="Genomic_DNA"/>
</dbReference>
<accession>A0A399EGX3</accession>
<evidence type="ECO:0000313" key="4">
    <source>
        <dbReference type="EMBL" id="RIH83385.1"/>
    </source>
</evidence>
<dbReference type="Pfam" id="PF00581">
    <property type="entry name" value="Rhodanese"/>
    <property type="match status" value="2"/>
</dbReference>
<keyword evidence="5" id="KW-1185">Reference proteome</keyword>
<evidence type="ECO:0000313" key="5">
    <source>
        <dbReference type="Proteomes" id="UP000265341"/>
    </source>
</evidence>
<proteinExistence type="predicted"/>
<comment type="caution">
    <text evidence="4">The sequence shown here is derived from an EMBL/GenBank/DDBJ whole genome shotgun (WGS) entry which is preliminary data.</text>
</comment>
<organism evidence="4 5">
    <name type="scientific">Calidithermus roseus</name>
    <dbReference type="NCBI Taxonomy" id="1644118"/>
    <lineage>
        <taxon>Bacteria</taxon>
        <taxon>Thermotogati</taxon>
        <taxon>Deinococcota</taxon>
        <taxon>Deinococci</taxon>
        <taxon>Thermales</taxon>
        <taxon>Thermaceae</taxon>
        <taxon>Calidithermus</taxon>
    </lineage>
</organism>
<evidence type="ECO:0000259" key="3">
    <source>
        <dbReference type="PROSITE" id="PS50206"/>
    </source>
</evidence>
<protein>
    <submittedName>
        <fullName evidence="4">Putative thiosulfate sulfurtransferase SseB</fullName>
        <ecNumber evidence="4">2.8.1.1</ecNumber>
    </submittedName>
</protein>
<dbReference type="SUPFAM" id="SSF52821">
    <property type="entry name" value="Rhodanese/Cell cycle control phosphatase"/>
    <property type="match status" value="2"/>
</dbReference>
<dbReference type="InterPro" id="IPR036873">
    <property type="entry name" value="Rhodanese-like_dom_sf"/>
</dbReference>
<dbReference type="OrthoDB" id="9770030at2"/>